<dbReference type="EMBL" id="CAADRP010001574">
    <property type="protein sequence ID" value="VFU42019.1"/>
    <property type="molecule type" value="Genomic_DNA"/>
</dbReference>
<dbReference type="AlphaFoldDB" id="A0A6N2LLZ5"/>
<organism evidence="2">
    <name type="scientific">Salix viminalis</name>
    <name type="common">Common osier</name>
    <name type="synonym">Basket willow</name>
    <dbReference type="NCBI Taxonomy" id="40686"/>
    <lineage>
        <taxon>Eukaryota</taxon>
        <taxon>Viridiplantae</taxon>
        <taxon>Streptophyta</taxon>
        <taxon>Embryophyta</taxon>
        <taxon>Tracheophyta</taxon>
        <taxon>Spermatophyta</taxon>
        <taxon>Magnoliopsida</taxon>
        <taxon>eudicotyledons</taxon>
        <taxon>Gunneridae</taxon>
        <taxon>Pentapetalae</taxon>
        <taxon>rosids</taxon>
        <taxon>fabids</taxon>
        <taxon>Malpighiales</taxon>
        <taxon>Salicaceae</taxon>
        <taxon>Saliceae</taxon>
        <taxon>Salix</taxon>
    </lineage>
</organism>
<sequence length="135" mass="15217">MAMDVADSPRRSRKKEGPSVYERMAMMHTIDDFFTGTLQDTKELGILYGWSPKSQTPAYGNQYCIETHTDLNMLSTHLYGPVQPCKHLPRAKKLPQDPLHATPKSPDVVELTTPRSIPSETKQKNAGVDEYLKLT</sequence>
<proteinExistence type="predicted"/>
<feature type="region of interest" description="Disordered" evidence="1">
    <location>
        <begin position="89"/>
        <end position="135"/>
    </location>
</feature>
<accession>A0A6N2LLZ5</accession>
<evidence type="ECO:0000256" key="1">
    <source>
        <dbReference type="SAM" id="MobiDB-lite"/>
    </source>
</evidence>
<evidence type="ECO:0000313" key="2">
    <source>
        <dbReference type="EMBL" id="VFU42019.1"/>
    </source>
</evidence>
<protein>
    <submittedName>
        <fullName evidence="2">Uncharacterized protein</fullName>
    </submittedName>
</protein>
<gene>
    <name evidence="2" type="ORF">SVIM_LOCUS249512</name>
</gene>
<reference evidence="2" key="1">
    <citation type="submission" date="2019-03" db="EMBL/GenBank/DDBJ databases">
        <authorList>
            <person name="Mank J."/>
            <person name="Almeida P."/>
        </authorList>
    </citation>
    <scope>NUCLEOTIDE SEQUENCE</scope>
    <source>
        <strain evidence="2">78183</strain>
    </source>
</reference>
<name>A0A6N2LLZ5_SALVM</name>